<feature type="signal peptide" evidence="1">
    <location>
        <begin position="1"/>
        <end position="24"/>
    </location>
</feature>
<keyword evidence="3" id="KW-1185">Reference proteome</keyword>
<keyword evidence="1" id="KW-0732">Signal</keyword>
<evidence type="ECO:0008006" key="4">
    <source>
        <dbReference type="Google" id="ProtNLM"/>
    </source>
</evidence>
<dbReference type="Gene3D" id="2.60.40.1880">
    <property type="entry name" value="Invasion associated locus B (IalB) protein"/>
    <property type="match status" value="1"/>
</dbReference>
<evidence type="ECO:0000256" key="1">
    <source>
        <dbReference type="SAM" id="SignalP"/>
    </source>
</evidence>
<evidence type="ECO:0000313" key="2">
    <source>
        <dbReference type="EMBL" id="OIS91058.1"/>
    </source>
</evidence>
<name>A0A1J6HWQ1_9HYPH</name>
<feature type="chain" id="PRO_5009639255" description="Invasion associated locus B family protein" evidence="1">
    <location>
        <begin position="25"/>
        <end position="183"/>
    </location>
</feature>
<dbReference type="AlphaFoldDB" id="A0A1J6HWQ1"/>
<dbReference type="InterPro" id="IPR038696">
    <property type="entry name" value="IalB_sf"/>
</dbReference>
<accession>A0A1J6HWQ1</accession>
<dbReference type="Pfam" id="PF06776">
    <property type="entry name" value="IalB"/>
    <property type="match status" value="1"/>
</dbReference>
<proteinExistence type="predicted"/>
<organism evidence="2 3">
    <name type="scientific">Brucella cytisi</name>
    <dbReference type="NCBI Taxonomy" id="407152"/>
    <lineage>
        <taxon>Bacteria</taxon>
        <taxon>Pseudomonadati</taxon>
        <taxon>Pseudomonadota</taxon>
        <taxon>Alphaproteobacteria</taxon>
        <taxon>Hyphomicrobiales</taxon>
        <taxon>Brucellaceae</taxon>
        <taxon>Brucella/Ochrobactrum group</taxon>
        <taxon>Brucella</taxon>
    </lineage>
</organism>
<sequence>MLKKAITTIAGLAIVASVTGAAMAAEPALPNGASSLREQYSDWTVLCGISTDKDKKKTKICSMQQEQVRQIKNGPSQRVLAVDLKPSESGLEGILVLPLGLKLADGAVLKIDDGKPQEAMAFRTCLFAGCVADMKIDGKMVGALAKGKTLSVKSVSDEGKETPFSISLNGFQSAFNRLQELTK</sequence>
<dbReference type="OrthoDB" id="9814802at2"/>
<dbReference type="Proteomes" id="UP000182985">
    <property type="component" value="Unassembled WGS sequence"/>
</dbReference>
<gene>
    <name evidence="2" type="ORF">BLA27_23430</name>
</gene>
<evidence type="ECO:0000313" key="3">
    <source>
        <dbReference type="Proteomes" id="UP000182985"/>
    </source>
</evidence>
<dbReference type="InterPro" id="IPR010642">
    <property type="entry name" value="Invasion_prot_B"/>
</dbReference>
<protein>
    <recommendedName>
        <fullName evidence="4">Invasion associated locus B family protein</fullName>
    </recommendedName>
</protein>
<comment type="caution">
    <text evidence="2">The sequence shown here is derived from an EMBL/GenBank/DDBJ whole genome shotgun (WGS) entry which is preliminary data.</text>
</comment>
<reference evidence="2 3" key="1">
    <citation type="submission" date="2016-10" db="EMBL/GenBank/DDBJ databases">
        <title>The Draft Genome Sequence of the Potato Rhizosphere Bacteria Ochrobactrum sp. IPA7.2.</title>
        <authorList>
            <person name="Gogoleva N.E."/>
            <person name="Khlopko Y.A."/>
            <person name="Burygin G.L."/>
            <person name="Plotnikov A.O."/>
        </authorList>
    </citation>
    <scope>NUCLEOTIDE SEQUENCE [LARGE SCALE GENOMIC DNA]</scope>
    <source>
        <strain evidence="2 3">IPA7.2</strain>
    </source>
</reference>
<dbReference type="EMBL" id="MOEC01000035">
    <property type="protein sequence ID" value="OIS91058.1"/>
    <property type="molecule type" value="Genomic_DNA"/>
</dbReference>
<dbReference type="RefSeq" id="WP_071633793.1">
    <property type="nucleotide sequence ID" value="NZ_MOEC01000035.1"/>
</dbReference>